<keyword evidence="2" id="KW-0732">Signal</keyword>
<feature type="compositionally biased region" description="Basic and acidic residues" evidence="1">
    <location>
        <begin position="230"/>
        <end position="241"/>
    </location>
</feature>
<reference evidence="3" key="1">
    <citation type="submission" date="2021-05" db="EMBL/GenBank/DDBJ databases">
        <authorList>
            <person name="Alioto T."/>
            <person name="Alioto T."/>
            <person name="Gomez Garrido J."/>
        </authorList>
    </citation>
    <scope>NUCLEOTIDE SEQUENCE</scope>
</reference>
<evidence type="ECO:0000256" key="2">
    <source>
        <dbReference type="SAM" id="SignalP"/>
    </source>
</evidence>
<feature type="compositionally biased region" description="Polar residues" evidence="1">
    <location>
        <begin position="209"/>
        <end position="221"/>
    </location>
</feature>
<dbReference type="EMBL" id="HBUF01380197">
    <property type="protein sequence ID" value="CAG6729950.1"/>
    <property type="molecule type" value="Transcribed_RNA"/>
</dbReference>
<protein>
    <submittedName>
        <fullName evidence="3">Uncharacterized protein</fullName>
    </submittedName>
</protein>
<feature type="region of interest" description="Disordered" evidence="1">
    <location>
        <begin position="126"/>
        <end position="171"/>
    </location>
</feature>
<feature type="region of interest" description="Disordered" evidence="1">
    <location>
        <begin position="183"/>
        <end position="241"/>
    </location>
</feature>
<dbReference type="AlphaFoldDB" id="A0A8D8YJD7"/>
<feature type="chain" id="PRO_5034375735" evidence="2">
    <location>
        <begin position="29"/>
        <end position="255"/>
    </location>
</feature>
<feature type="signal peptide" evidence="2">
    <location>
        <begin position="1"/>
        <end position="28"/>
    </location>
</feature>
<proteinExistence type="predicted"/>
<name>A0A8D8YJD7_9HEMI</name>
<evidence type="ECO:0000256" key="1">
    <source>
        <dbReference type="SAM" id="MobiDB-lite"/>
    </source>
</evidence>
<evidence type="ECO:0000313" key="3">
    <source>
        <dbReference type="EMBL" id="CAG6729950.1"/>
    </source>
</evidence>
<sequence>MPDYQIHKVVIVLLKSIVCLLLVTSCSTWPLAEQNNNVEEDNDVFSPGLSLYSREELLNEPSCNQLKIMWRFSMRQSRIAEITNRYPMYRDPFAHNLWDEFDRPLSHGLGYNKHNQHYVYGQIRHTVPNDAPARSEDAPAYGKIRNSPKPHKSQAQNRMVGKPSPPFSPKGQFQVLKEMIKEERKQQNNRQKSRKGQEVKDYRDGKNSIIAQTPTKLYQTPRSRSSNTESRSKSFYSRDRRDYAYDDEAYYDIDV</sequence>
<accession>A0A8D8YJD7</accession>
<organism evidence="3">
    <name type="scientific">Cacopsylla melanoneura</name>
    <dbReference type="NCBI Taxonomy" id="428564"/>
    <lineage>
        <taxon>Eukaryota</taxon>
        <taxon>Metazoa</taxon>
        <taxon>Ecdysozoa</taxon>
        <taxon>Arthropoda</taxon>
        <taxon>Hexapoda</taxon>
        <taxon>Insecta</taxon>
        <taxon>Pterygota</taxon>
        <taxon>Neoptera</taxon>
        <taxon>Paraneoptera</taxon>
        <taxon>Hemiptera</taxon>
        <taxon>Sternorrhyncha</taxon>
        <taxon>Psylloidea</taxon>
        <taxon>Psyllidae</taxon>
        <taxon>Psyllinae</taxon>
        <taxon>Cacopsylla</taxon>
    </lineage>
</organism>
<feature type="compositionally biased region" description="Basic and acidic residues" evidence="1">
    <location>
        <begin position="195"/>
        <end position="206"/>
    </location>
</feature>